<dbReference type="EMBL" id="SSNT01000015">
    <property type="protein sequence ID" value="THF77439.1"/>
    <property type="molecule type" value="Genomic_DNA"/>
</dbReference>
<dbReference type="GO" id="GO:0009228">
    <property type="term" value="P:thiamine biosynthetic process"/>
    <property type="evidence" value="ECO:0007669"/>
    <property type="project" value="InterPro"/>
</dbReference>
<comment type="caution">
    <text evidence="3">The sequence shown here is derived from an EMBL/GenBank/DDBJ whole genome shotgun (WGS) entry which is preliminary data.</text>
</comment>
<gene>
    <name evidence="3" type="ORF">E6W99_19055</name>
</gene>
<feature type="chain" id="PRO_5039267462" evidence="1">
    <location>
        <begin position="23"/>
        <end position="340"/>
    </location>
</feature>
<dbReference type="PROSITE" id="PS51257">
    <property type="entry name" value="PROKAR_LIPOPROTEIN"/>
    <property type="match status" value="1"/>
</dbReference>
<accession>A0A4S4BSH3</accession>
<feature type="domain" description="SsuA/THI5-like" evidence="2">
    <location>
        <begin position="52"/>
        <end position="267"/>
    </location>
</feature>
<evidence type="ECO:0000313" key="3">
    <source>
        <dbReference type="EMBL" id="THF77439.1"/>
    </source>
</evidence>
<dbReference type="SUPFAM" id="SSF53850">
    <property type="entry name" value="Periplasmic binding protein-like II"/>
    <property type="match status" value="1"/>
</dbReference>
<dbReference type="AlphaFoldDB" id="A0A4S4BSH3"/>
<evidence type="ECO:0000259" key="2">
    <source>
        <dbReference type="Pfam" id="PF09084"/>
    </source>
</evidence>
<proteinExistence type="predicted"/>
<name>A0A4S4BSH3_9BACI</name>
<dbReference type="InterPro" id="IPR027939">
    <property type="entry name" value="NMT1/THI5"/>
</dbReference>
<keyword evidence="4" id="KW-1185">Reference proteome</keyword>
<feature type="signal peptide" evidence="1">
    <location>
        <begin position="1"/>
        <end position="22"/>
    </location>
</feature>
<dbReference type="PANTHER" id="PTHR31528">
    <property type="entry name" value="4-AMINO-5-HYDROXYMETHYL-2-METHYLPYRIMIDINE PHOSPHATE SYNTHASE THI11-RELATED"/>
    <property type="match status" value="1"/>
</dbReference>
<protein>
    <submittedName>
        <fullName evidence="3">ABC transporter substrate-binding protein</fullName>
    </submittedName>
</protein>
<dbReference type="PANTHER" id="PTHR31528:SF3">
    <property type="entry name" value="THIAMINE BIOSYNTHESIS PROTEIN HI_0357-RELATED"/>
    <property type="match status" value="1"/>
</dbReference>
<dbReference type="Gene3D" id="3.40.190.10">
    <property type="entry name" value="Periplasmic binding protein-like II"/>
    <property type="match status" value="2"/>
</dbReference>
<dbReference type="InterPro" id="IPR015168">
    <property type="entry name" value="SsuA/THI5"/>
</dbReference>
<organism evidence="3 4">
    <name type="scientific">Metabacillus sediminilitoris</name>
    <dbReference type="NCBI Taxonomy" id="2567941"/>
    <lineage>
        <taxon>Bacteria</taxon>
        <taxon>Bacillati</taxon>
        <taxon>Bacillota</taxon>
        <taxon>Bacilli</taxon>
        <taxon>Bacillales</taxon>
        <taxon>Bacillaceae</taxon>
        <taxon>Metabacillus</taxon>
    </lineage>
</organism>
<sequence length="340" mass="37664">MKKILLVVVSLVVALMTACSNSESTASKKTAEGNGETKELKDVSIMLDWYPNAVHSYLYVAQEKGYFEEEGIQVDIQFPANPTDPINLAAAGKVTLGISYQPDVIIARANQNVQIKSVGAIVRSPLNRVVFKADSDIQSPKDLEGKTVGYPGIPLNESLIRSMVKADGGNPDQVKMVDVGFELNSSIVTDKVDAVIGAYINHEVPVLKHEGYETRNLNPTEYDIPPYNELIAVTSDKTWDEEQVSIQAFWRAATKGYEFTAEHPKEALDILLKHQDEANFPLVEEVEEESLDILLPLMKSEEGFGSQSKDQWEQTIGWMKDAGLIDNEPTVDDIFVNMTE</sequence>
<evidence type="ECO:0000313" key="4">
    <source>
        <dbReference type="Proteomes" id="UP000310334"/>
    </source>
</evidence>
<dbReference type="RefSeq" id="WP_136356759.1">
    <property type="nucleotide sequence ID" value="NZ_CP046266.1"/>
</dbReference>
<keyword evidence="1" id="KW-0732">Signal</keyword>
<dbReference type="Proteomes" id="UP000310334">
    <property type="component" value="Unassembled WGS sequence"/>
</dbReference>
<reference evidence="3 4" key="1">
    <citation type="submission" date="2019-04" db="EMBL/GenBank/DDBJ databases">
        <title>Bacillus sediminilitoris sp. nov., isolated from a tidal flat sediment on the East China Sea.</title>
        <authorList>
            <person name="Wei Y."/>
            <person name="Mao H."/>
            <person name="Fang J."/>
        </authorList>
    </citation>
    <scope>NUCLEOTIDE SEQUENCE [LARGE SCALE GENOMIC DNA]</scope>
    <source>
        <strain evidence="3 4">DSL-17</strain>
    </source>
</reference>
<evidence type="ECO:0000256" key="1">
    <source>
        <dbReference type="SAM" id="SignalP"/>
    </source>
</evidence>
<dbReference type="OrthoDB" id="9815602at2"/>
<dbReference type="Pfam" id="PF09084">
    <property type="entry name" value="NMT1"/>
    <property type="match status" value="1"/>
</dbReference>